<dbReference type="InterPro" id="IPR016032">
    <property type="entry name" value="Sig_transdc_resp-reg_C-effctor"/>
</dbReference>
<keyword evidence="2" id="KW-0238">DNA-binding</keyword>
<protein>
    <submittedName>
        <fullName evidence="6">Response regulator transcription factor</fullName>
    </submittedName>
</protein>
<dbReference type="InterPro" id="IPR058245">
    <property type="entry name" value="NreC/VraR/RcsB-like_REC"/>
</dbReference>
<keyword evidence="7" id="KW-1185">Reference proteome</keyword>
<dbReference type="Pfam" id="PF00072">
    <property type="entry name" value="Response_reg"/>
    <property type="match status" value="1"/>
</dbReference>
<reference evidence="6 7" key="1">
    <citation type="submission" date="2020-10" db="EMBL/GenBank/DDBJ databases">
        <authorList>
            <person name="Castelo-Branco R."/>
            <person name="Eusebio N."/>
            <person name="Adriana R."/>
            <person name="Vieira A."/>
            <person name="Brugerolle De Fraissinette N."/>
            <person name="Rezende De Castro R."/>
            <person name="Schneider M.P."/>
            <person name="Vasconcelos V."/>
            <person name="Leao P.N."/>
        </authorList>
    </citation>
    <scope>NUCLEOTIDE SEQUENCE [LARGE SCALE GENOMIC DNA]</scope>
    <source>
        <strain evidence="6 7">LEGE 06123</strain>
    </source>
</reference>
<evidence type="ECO:0000259" key="5">
    <source>
        <dbReference type="PROSITE" id="PS50110"/>
    </source>
</evidence>
<dbReference type="SMART" id="SM00421">
    <property type="entry name" value="HTH_LUXR"/>
    <property type="match status" value="1"/>
</dbReference>
<dbReference type="PANTHER" id="PTHR43214:SF43">
    <property type="entry name" value="TWO-COMPONENT RESPONSE REGULATOR"/>
    <property type="match status" value="1"/>
</dbReference>
<dbReference type="PANTHER" id="PTHR43214">
    <property type="entry name" value="TWO-COMPONENT RESPONSE REGULATOR"/>
    <property type="match status" value="1"/>
</dbReference>
<dbReference type="Proteomes" id="UP000651156">
    <property type="component" value="Unassembled WGS sequence"/>
</dbReference>
<organism evidence="6 7">
    <name type="scientific">Gloeocapsopsis crepidinum LEGE 06123</name>
    <dbReference type="NCBI Taxonomy" id="588587"/>
    <lineage>
        <taxon>Bacteria</taxon>
        <taxon>Bacillati</taxon>
        <taxon>Cyanobacteriota</taxon>
        <taxon>Cyanophyceae</taxon>
        <taxon>Oscillatoriophycideae</taxon>
        <taxon>Chroococcales</taxon>
        <taxon>Chroococcaceae</taxon>
        <taxon>Gloeocapsopsis</taxon>
    </lineage>
</organism>
<name>A0ABR9UTB9_9CHRO</name>
<dbReference type="InterPro" id="IPR000792">
    <property type="entry name" value="Tscrpt_reg_LuxR_C"/>
</dbReference>
<dbReference type="InterPro" id="IPR039420">
    <property type="entry name" value="WalR-like"/>
</dbReference>
<evidence type="ECO:0000256" key="1">
    <source>
        <dbReference type="ARBA" id="ARBA00022553"/>
    </source>
</evidence>
<dbReference type="PROSITE" id="PS50043">
    <property type="entry name" value="HTH_LUXR_2"/>
    <property type="match status" value="1"/>
</dbReference>
<dbReference type="InterPro" id="IPR011006">
    <property type="entry name" value="CheY-like_superfamily"/>
</dbReference>
<sequence length="221" mass="24533">MSETQKHSFISILLVEDHALMRRGMRSQFALEPDFLVIGEAADGIQAVELAKQLKPDMVLMDIDLPLMDGITATQQIKSTCLTSHVLALTAFDRDSQVIAMLAAGADGYCLKSMEWEQLIAVIRLIQSGGTYLDTQVARKVFQILKPTSESKTSAVQSAFLSQREREVLKLIAQGYSNQEIAQQLYLSLGTVKSYVRMILNKLSVDDRVQAAAKAVRERLI</sequence>
<evidence type="ECO:0000313" key="6">
    <source>
        <dbReference type="EMBL" id="MBE9191527.1"/>
    </source>
</evidence>
<evidence type="ECO:0000256" key="2">
    <source>
        <dbReference type="ARBA" id="ARBA00023125"/>
    </source>
</evidence>
<proteinExistence type="predicted"/>
<feature type="domain" description="HTH luxR-type" evidence="4">
    <location>
        <begin position="154"/>
        <end position="219"/>
    </location>
</feature>
<dbReference type="Pfam" id="PF00196">
    <property type="entry name" value="GerE"/>
    <property type="match status" value="1"/>
</dbReference>
<dbReference type="InterPro" id="IPR001789">
    <property type="entry name" value="Sig_transdc_resp-reg_receiver"/>
</dbReference>
<dbReference type="SUPFAM" id="SSF52172">
    <property type="entry name" value="CheY-like"/>
    <property type="match status" value="1"/>
</dbReference>
<accession>A0ABR9UTB9</accession>
<dbReference type="PROSITE" id="PS50110">
    <property type="entry name" value="RESPONSE_REGULATORY"/>
    <property type="match status" value="1"/>
</dbReference>
<dbReference type="Gene3D" id="3.40.50.2300">
    <property type="match status" value="1"/>
</dbReference>
<dbReference type="CDD" id="cd06170">
    <property type="entry name" value="LuxR_C_like"/>
    <property type="match status" value="1"/>
</dbReference>
<dbReference type="PRINTS" id="PR00038">
    <property type="entry name" value="HTHLUXR"/>
</dbReference>
<dbReference type="EMBL" id="JADEWN010000034">
    <property type="protein sequence ID" value="MBE9191527.1"/>
    <property type="molecule type" value="Genomic_DNA"/>
</dbReference>
<evidence type="ECO:0000313" key="7">
    <source>
        <dbReference type="Proteomes" id="UP000651156"/>
    </source>
</evidence>
<keyword evidence="1 3" id="KW-0597">Phosphoprotein</keyword>
<gene>
    <name evidence="6" type="ORF">IQ230_14460</name>
</gene>
<comment type="caution">
    <text evidence="6">The sequence shown here is derived from an EMBL/GenBank/DDBJ whole genome shotgun (WGS) entry which is preliminary data.</text>
</comment>
<feature type="domain" description="Response regulatory" evidence="5">
    <location>
        <begin position="11"/>
        <end position="127"/>
    </location>
</feature>
<dbReference type="CDD" id="cd17535">
    <property type="entry name" value="REC_NarL-like"/>
    <property type="match status" value="1"/>
</dbReference>
<evidence type="ECO:0000259" key="4">
    <source>
        <dbReference type="PROSITE" id="PS50043"/>
    </source>
</evidence>
<dbReference type="SUPFAM" id="SSF46894">
    <property type="entry name" value="C-terminal effector domain of the bipartite response regulators"/>
    <property type="match status" value="1"/>
</dbReference>
<dbReference type="RefSeq" id="WP_193932665.1">
    <property type="nucleotide sequence ID" value="NZ_CAWPMZ010000065.1"/>
</dbReference>
<dbReference type="SMART" id="SM00448">
    <property type="entry name" value="REC"/>
    <property type="match status" value="1"/>
</dbReference>
<evidence type="ECO:0000256" key="3">
    <source>
        <dbReference type="PROSITE-ProRule" id="PRU00169"/>
    </source>
</evidence>
<feature type="modified residue" description="4-aspartylphosphate" evidence="3">
    <location>
        <position position="62"/>
    </location>
</feature>